<dbReference type="PANTHER" id="PTHR12110">
    <property type="entry name" value="HYDROXYPYRUVATE ISOMERASE"/>
    <property type="match status" value="1"/>
</dbReference>
<evidence type="ECO:0000313" key="2">
    <source>
        <dbReference type="EMBL" id="NJB68039.1"/>
    </source>
</evidence>
<dbReference type="Proteomes" id="UP000580856">
    <property type="component" value="Unassembled WGS sequence"/>
</dbReference>
<dbReference type="PANTHER" id="PTHR12110:SF53">
    <property type="entry name" value="BLR5974 PROTEIN"/>
    <property type="match status" value="1"/>
</dbReference>
<sequence>MNIFHVNLPLSYAAREPRYIDLFIEHGLNPELDIDLAAFETLDMAWHRATADRLHQAGLCCAVHLPFQDLHPGSPDRLIREATATRLAMAFDIAEIYAPTHLIGHAMYSNWLYNGLHDAWLDASTLTWNTLLALWPNHPPLYLENVYETAPESLAELVSRITEGPCGVCFDIGHWHAFGNGVAKGDIDHWVDTLAPHLRHLHLHDNDGSSDQHLGPGAGSIPFDAVLAALARNDLHPSVTFEPHDEDALTLVLTFARNTPALFAPAD</sequence>
<dbReference type="Pfam" id="PF01261">
    <property type="entry name" value="AP_endonuc_2"/>
    <property type="match status" value="1"/>
</dbReference>
<feature type="domain" description="Xylose isomerase-like TIM barrel" evidence="1">
    <location>
        <begin position="42"/>
        <end position="246"/>
    </location>
</feature>
<evidence type="ECO:0000313" key="3">
    <source>
        <dbReference type="Proteomes" id="UP000580856"/>
    </source>
</evidence>
<organism evidence="2 3">
    <name type="scientific">Desulfobaculum xiamenense</name>
    <dbReference type="NCBI Taxonomy" id="995050"/>
    <lineage>
        <taxon>Bacteria</taxon>
        <taxon>Pseudomonadati</taxon>
        <taxon>Thermodesulfobacteriota</taxon>
        <taxon>Desulfovibrionia</taxon>
        <taxon>Desulfovibrionales</taxon>
        <taxon>Desulfovibrionaceae</taxon>
        <taxon>Desulfobaculum</taxon>
    </lineage>
</organism>
<comment type="caution">
    <text evidence="2">The sequence shown here is derived from an EMBL/GenBank/DDBJ whole genome shotgun (WGS) entry which is preliminary data.</text>
</comment>
<dbReference type="InterPro" id="IPR013022">
    <property type="entry name" value="Xyl_isomerase-like_TIM-brl"/>
</dbReference>
<dbReference type="Gene3D" id="3.20.20.150">
    <property type="entry name" value="Divalent-metal-dependent TIM barrel enzymes"/>
    <property type="match status" value="1"/>
</dbReference>
<dbReference type="EMBL" id="JAATJA010000002">
    <property type="protein sequence ID" value="NJB68039.1"/>
    <property type="molecule type" value="Genomic_DNA"/>
</dbReference>
<name>A0A846QTS5_9BACT</name>
<dbReference type="InterPro" id="IPR036237">
    <property type="entry name" value="Xyl_isomerase-like_sf"/>
</dbReference>
<keyword evidence="3" id="KW-1185">Reference proteome</keyword>
<dbReference type="RefSeq" id="WP_167941138.1">
    <property type="nucleotide sequence ID" value="NZ_JAATJA010000002.1"/>
</dbReference>
<dbReference type="AlphaFoldDB" id="A0A846QTS5"/>
<reference evidence="2 3" key="1">
    <citation type="submission" date="2020-03" db="EMBL/GenBank/DDBJ databases">
        <title>Genomic Encyclopedia of Type Strains, Phase IV (KMG-IV): sequencing the most valuable type-strain genomes for metagenomic binning, comparative biology and taxonomic classification.</title>
        <authorList>
            <person name="Goeker M."/>
        </authorList>
    </citation>
    <scope>NUCLEOTIDE SEQUENCE [LARGE SCALE GENOMIC DNA]</scope>
    <source>
        <strain evidence="2 3">DSM 24233</strain>
    </source>
</reference>
<proteinExistence type="predicted"/>
<protein>
    <submittedName>
        <fullName evidence="2">Sugar phosphate isomerase/epimerase</fullName>
    </submittedName>
</protein>
<evidence type="ECO:0000259" key="1">
    <source>
        <dbReference type="Pfam" id="PF01261"/>
    </source>
</evidence>
<accession>A0A846QTS5</accession>
<dbReference type="InterPro" id="IPR050312">
    <property type="entry name" value="IolE/XylAMocC-like"/>
</dbReference>
<keyword evidence="2" id="KW-0413">Isomerase</keyword>
<gene>
    <name evidence="2" type="ORF">GGQ74_001712</name>
</gene>
<dbReference type="SUPFAM" id="SSF51658">
    <property type="entry name" value="Xylose isomerase-like"/>
    <property type="match status" value="1"/>
</dbReference>
<dbReference type="GO" id="GO:0016853">
    <property type="term" value="F:isomerase activity"/>
    <property type="evidence" value="ECO:0007669"/>
    <property type="project" value="UniProtKB-KW"/>
</dbReference>